<dbReference type="EMBL" id="BGKA01000181">
    <property type="protein sequence ID" value="GBH18884.1"/>
    <property type="molecule type" value="Genomic_DNA"/>
</dbReference>
<reference evidence="1 2" key="1">
    <citation type="submission" date="2018-04" db="EMBL/GenBank/DDBJ databases">
        <title>Draft genome sequence of Pseudomonas syringae pv. actinidiae biovar 3 strains isolated from kiwifruit in Kagawa prefecture.</title>
        <authorList>
            <person name="Tabuchi M."/>
            <person name="Saito M."/>
            <person name="Fujiwara S."/>
            <person name="Sasa N."/>
            <person name="Akimitsu K."/>
            <person name="Gomi K."/>
            <person name="Konishi-Sugita S."/>
            <person name="Hamano K."/>
            <person name="Kataoka I."/>
        </authorList>
    </citation>
    <scope>NUCLEOTIDE SEQUENCE [LARGE SCALE GENOMIC DNA]</scope>
    <source>
        <strain evidence="1 2">MAFF212211</strain>
    </source>
</reference>
<evidence type="ECO:0000313" key="1">
    <source>
        <dbReference type="EMBL" id="GBH18884.1"/>
    </source>
</evidence>
<protein>
    <submittedName>
        <fullName evidence="1">Uncharacterized protein</fullName>
    </submittedName>
</protein>
<dbReference type="AlphaFoldDB" id="A0AAN4TN08"/>
<organism evidence="1 2">
    <name type="scientific">Pseudomonas syringae pv. actinidiae</name>
    <dbReference type="NCBI Taxonomy" id="103796"/>
    <lineage>
        <taxon>Bacteria</taxon>
        <taxon>Pseudomonadati</taxon>
        <taxon>Pseudomonadota</taxon>
        <taxon>Gammaproteobacteria</taxon>
        <taxon>Pseudomonadales</taxon>
        <taxon>Pseudomonadaceae</taxon>
        <taxon>Pseudomonas</taxon>
        <taxon>Pseudomonas syringae</taxon>
    </lineage>
</organism>
<sequence length="49" mass="5717">MHAHGRRAFVKLLGGRRKLAQSRYRMKSTYQLDVENCRHDSLIPNNSCT</sequence>
<dbReference type="Proteomes" id="UP000248291">
    <property type="component" value="Unassembled WGS sequence"/>
</dbReference>
<proteinExistence type="predicted"/>
<comment type="caution">
    <text evidence="1">The sequence shown here is derived from an EMBL/GenBank/DDBJ whole genome shotgun (WGS) entry which is preliminary data.</text>
</comment>
<name>A0AAN4TN08_PSESF</name>
<accession>A0AAN4TN08</accession>
<evidence type="ECO:0000313" key="2">
    <source>
        <dbReference type="Proteomes" id="UP000248291"/>
    </source>
</evidence>
<gene>
    <name evidence="1" type="ORF">KPSA3_04878</name>
</gene>